<dbReference type="EMBL" id="AM920437">
    <property type="protein sequence ID" value="CAP99522.1"/>
    <property type="molecule type" value="Genomic_DNA"/>
</dbReference>
<dbReference type="HOGENOM" id="CLU_1855942_0_0_1"/>
<organism evidence="1 2">
    <name type="scientific">Penicillium rubens (strain ATCC 28089 / DSM 1075 / NRRL 1951 / Wisconsin 54-1255)</name>
    <name type="common">Penicillium chrysogenum</name>
    <dbReference type="NCBI Taxonomy" id="500485"/>
    <lineage>
        <taxon>Eukaryota</taxon>
        <taxon>Fungi</taxon>
        <taxon>Dikarya</taxon>
        <taxon>Ascomycota</taxon>
        <taxon>Pezizomycotina</taxon>
        <taxon>Eurotiomycetes</taxon>
        <taxon>Eurotiomycetidae</taxon>
        <taxon>Eurotiales</taxon>
        <taxon>Aspergillaceae</taxon>
        <taxon>Penicillium</taxon>
        <taxon>Penicillium chrysogenum species complex</taxon>
    </lineage>
</organism>
<evidence type="ECO:0000313" key="2">
    <source>
        <dbReference type="Proteomes" id="UP000000724"/>
    </source>
</evidence>
<reference evidence="1 2" key="1">
    <citation type="journal article" date="2008" name="Nat. Biotechnol.">
        <title>Genome sequencing and analysis of the filamentous fungus Penicillium chrysogenum.</title>
        <authorList>
            <person name="van den Berg M.A."/>
            <person name="Albang R."/>
            <person name="Albermann K."/>
            <person name="Badger J.H."/>
            <person name="Daran J.-M."/>
            <person name="Driessen A.J.M."/>
            <person name="Garcia-Estrada C."/>
            <person name="Fedorova N.D."/>
            <person name="Harris D.M."/>
            <person name="Heijne W.H.M."/>
            <person name="Joardar V.S."/>
            <person name="Kiel J.A.K.W."/>
            <person name="Kovalchuk A."/>
            <person name="Martin J.F."/>
            <person name="Nierman W.C."/>
            <person name="Nijland J.G."/>
            <person name="Pronk J.T."/>
            <person name="Roubos J.A."/>
            <person name="van der Klei I.J."/>
            <person name="van Peij N.N.M.E."/>
            <person name="Veenhuis M."/>
            <person name="von Doehren H."/>
            <person name="Wagner C."/>
            <person name="Wortman J.R."/>
            <person name="Bovenberg R.A.L."/>
        </authorList>
    </citation>
    <scope>NUCLEOTIDE SEQUENCE [LARGE SCALE GENOMIC DNA]</scope>
    <source>
        <strain evidence="2">ATCC 28089 / DSM 1075 / NRRL 1951 / Wisconsin 54-1255</strain>
    </source>
</reference>
<gene>
    <name evidence="1" type="ORF">Pc22g22340</name>
    <name evidence="1" type="ORF">PCH_Pc22g22340</name>
</gene>
<name>B6HU71_PENRW</name>
<sequence length="138" mass="15057">MARASNDIIQYPPSGAAEFAICNSNDVACFLSFHGSKLYFMLPRISGMDPAKSIRNKFQSTSDAFSRSGKTLLHPCCTYAYPGGHISGTYLYPSPIGYRKSLPSFHPSARTTPPTAPQCPPLSFLGTSNSKWRETLEA</sequence>
<dbReference type="VEuPathDB" id="FungiDB:PCH_Pc22g22340"/>
<dbReference type="AlphaFoldDB" id="B6HU71"/>
<proteinExistence type="predicted"/>
<dbReference type="Proteomes" id="UP000000724">
    <property type="component" value="Contig Pc00c22"/>
</dbReference>
<accession>B6HU71</accession>
<protein>
    <submittedName>
        <fullName evidence="1">Uncharacterized protein</fullName>
    </submittedName>
</protein>
<keyword evidence="2" id="KW-1185">Reference proteome</keyword>
<evidence type="ECO:0000313" key="1">
    <source>
        <dbReference type="EMBL" id="CAP99522.1"/>
    </source>
</evidence>